<dbReference type="InterPro" id="IPR003594">
    <property type="entry name" value="HATPase_dom"/>
</dbReference>
<organism evidence="3 4">
    <name type="scientific">Streptomyces kaempferi</name>
    <dbReference type="NCBI Taxonomy" id="333725"/>
    <lineage>
        <taxon>Bacteria</taxon>
        <taxon>Bacillati</taxon>
        <taxon>Actinomycetota</taxon>
        <taxon>Actinomycetes</taxon>
        <taxon>Kitasatosporales</taxon>
        <taxon>Streptomycetaceae</taxon>
        <taxon>Streptomyces</taxon>
    </lineage>
</organism>
<name>A0ABW3XJR0_9ACTN</name>
<dbReference type="SUPFAM" id="SSF55781">
    <property type="entry name" value="GAF domain-like"/>
    <property type="match status" value="1"/>
</dbReference>
<proteinExistence type="predicted"/>
<dbReference type="SUPFAM" id="SSF55785">
    <property type="entry name" value="PYP-like sensor domain (PAS domain)"/>
    <property type="match status" value="2"/>
</dbReference>
<evidence type="ECO:0000259" key="2">
    <source>
        <dbReference type="PROSITE" id="PS50112"/>
    </source>
</evidence>
<feature type="domain" description="PAS" evidence="2">
    <location>
        <begin position="15"/>
        <end position="64"/>
    </location>
</feature>
<dbReference type="InterPro" id="IPR036457">
    <property type="entry name" value="PPM-type-like_dom_sf"/>
</dbReference>
<dbReference type="InterPro" id="IPR001932">
    <property type="entry name" value="PPM-type_phosphatase-like_dom"/>
</dbReference>
<dbReference type="Pfam" id="PF07228">
    <property type="entry name" value="SpoIIE"/>
    <property type="match status" value="1"/>
</dbReference>
<dbReference type="InterPro" id="IPR052016">
    <property type="entry name" value="Bact_Sigma-Reg"/>
</dbReference>
<dbReference type="Pfam" id="PF13581">
    <property type="entry name" value="HATPase_c_2"/>
    <property type="match status" value="1"/>
</dbReference>
<dbReference type="InterPro" id="IPR029016">
    <property type="entry name" value="GAF-like_dom_sf"/>
</dbReference>
<feature type="domain" description="PAS" evidence="2">
    <location>
        <begin position="119"/>
        <end position="189"/>
    </location>
</feature>
<keyword evidence="1" id="KW-0378">Hydrolase</keyword>
<dbReference type="InterPro" id="IPR035965">
    <property type="entry name" value="PAS-like_dom_sf"/>
</dbReference>
<evidence type="ECO:0000256" key="1">
    <source>
        <dbReference type="ARBA" id="ARBA00022801"/>
    </source>
</evidence>
<dbReference type="Pfam" id="PF00989">
    <property type="entry name" value="PAS"/>
    <property type="match status" value="1"/>
</dbReference>
<dbReference type="InterPro" id="IPR003018">
    <property type="entry name" value="GAF"/>
</dbReference>
<dbReference type="EMBL" id="JBHTMM010000036">
    <property type="protein sequence ID" value="MFD1309346.1"/>
    <property type="molecule type" value="Genomic_DNA"/>
</dbReference>
<reference evidence="4" key="1">
    <citation type="journal article" date="2019" name="Int. J. Syst. Evol. Microbiol.">
        <title>The Global Catalogue of Microorganisms (GCM) 10K type strain sequencing project: providing services to taxonomists for standard genome sequencing and annotation.</title>
        <authorList>
            <consortium name="The Broad Institute Genomics Platform"/>
            <consortium name="The Broad Institute Genome Sequencing Center for Infectious Disease"/>
            <person name="Wu L."/>
            <person name="Ma J."/>
        </authorList>
    </citation>
    <scope>NUCLEOTIDE SEQUENCE [LARGE SCALE GENOMIC DNA]</scope>
    <source>
        <strain evidence="4">CGMCC 4.7020</strain>
    </source>
</reference>
<comment type="caution">
    <text evidence="3">The sequence shown here is derived from an EMBL/GenBank/DDBJ whole genome shotgun (WGS) entry which is preliminary data.</text>
</comment>
<dbReference type="CDD" id="cd00130">
    <property type="entry name" value="PAS"/>
    <property type="match status" value="2"/>
</dbReference>
<dbReference type="Gene3D" id="3.30.565.10">
    <property type="entry name" value="Histidine kinase-like ATPase, C-terminal domain"/>
    <property type="match status" value="1"/>
</dbReference>
<dbReference type="SUPFAM" id="SSF55874">
    <property type="entry name" value="ATPase domain of HSP90 chaperone/DNA topoisomerase II/histidine kinase"/>
    <property type="match status" value="1"/>
</dbReference>
<gene>
    <name evidence="3" type="ORF">ACFQ5X_26255</name>
</gene>
<evidence type="ECO:0000313" key="3">
    <source>
        <dbReference type="EMBL" id="MFD1309346.1"/>
    </source>
</evidence>
<dbReference type="PROSITE" id="PS50112">
    <property type="entry name" value="PAS"/>
    <property type="match status" value="2"/>
</dbReference>
<dbReference type="Gene3D" id="3.60.40.10">
    <property type="entry name" value="PPM-type phosphatase domain"/>
    <property type="match status" value="1"/>
</dbReference>
<dbReference type="Pfam" id="PF01590">
    <property type="entry name" value="GAF"/>
    <property type="match status" value="1"/>
</dbReference>
<dbReference type="Gene3D" id="3.30.450.40">
    <property type="match status" value="1"/>
</dbReference>
<dbReference type="SMART" id="SM00091">
    <property type="entry name" value="PAS"/>
    <property type="match status" value="2"/>
</dbReference>
<dbReference type="PANTHER" id="PTHR43156">
    <property type="entry name" value="STAGE II SPORULATION PROTEIN E-RELATED"/>
    <property type="match status" value="1"/>
</dbReference>
<accession>A0ABW3XJR0</accession>
<dbReference type="InterPro" id="IPR013656">
    <property type="entry name" value="PAS_4"/>
</dbReference>
<dbReference type="Gene3D" id="3.30.450.20">
    <property type="entry name" value="PAS domain"/>
    <property type="match status" value="2"/>
</dbReference>
<dbReference type="Pfam" id="PF08448">
    <property type="entry name" value="PAS_4"/>
    <property type="match status" value="1"/>
</dbReference>
<dbReference type="RefSeq" id="WP_329528268.1">
    <property type="nucleotide sequence ID" value="NZ_JBHSKH010000003.1"/>
</dbReference>
<keyword evidence="4" id="KW-1185">Reference proteome</keyword>
<dbReference type="CDD" id="cd16936">
    <property type="entry name" value="HATPase_RsbW-like"/>
    <property type="match status" value="1"/>
</dbReference>
<evidence type="ECO:0000313" key="4">
    <source>
        <dbReference type="Proteomes" id="UP001597058"/>
    </source>
</evidence>
<dbReference type="SMART" id="SM00331">
    <property type="entry name" value="PP2C_SIG"/>
    <property type="match status" value="1"/>
</dbReference>
<dbReference type="InterPro" id="IPR000014">
    <property type="entry name" value="PAS"/>
</dbReference>
<dbReference type="InterPro" id="IPR013767">
    <property type="entry name" value="PAS_fold"/>
</dbReference>
<dbReference type="InterPro" id="IPR036890">
    <property type="entry name" value="HATPase_C_sf"/>
</dbReference>
<dbReference type="Proteomes" id="UP001597058">
    <property type="component" value="Unassembled WGS sequence"/>
</dbReference>
<dbReference type="NCBIfam" id="TIGR00229">
    <property type="entry name" value="sensory_box"/>
    <property type="match status" value="2"/>
</dbReference>
<sequence length="812" mass="87725">MPPRRRFDVADAAPLVLDAHLKVTGWTADAERLLGYRPAEVVGHHVVDLLLPEDAARISERAERCRGVGGWAGLLSALHRDGHAVRVMVRAIPVREDAAPTRWVVLLADLADGPGWNMSRSVLERMNAGSPVGIAIVDTELRFVWSNTALEQFGGGSPQRRLGRRLADVQPGLDAEALEARMRQVLRSGEPVVGFEHVGRVRSAPHRETAHSLSFVRLDDDHGHPIGVYYTVVDVTERYRARRRLALLDRAGEHIGRSLDVMRTAQELADVAVPGLADFATVDLLDSVLKGAEPASGRLSDTDVVPLRRAGQQSTRAGVPETTVPVGAVATYQAGSPPIRCLAEGRSWREQRLDPSAEEWATADEGRQAAHFLDLGLNSVMIVPIRARGVTLGITTFFRRRRHDPFDEEDLSLAEEFVGRAALCVDNARRYTRERDAALVLQRNLLPHRFPEQNAVEVSACYRPADELTGLAGDWFDVIPLSGARVALVVGEVAGHGIDGAAAMGRLRAAVQTLADLDLPPEEVLAHLDDLVSRAAREEGSGADTLTSGMQAVGASCLYAVYDPVSGRCTMAGAGHPAPAIVAPDGTVSFADLPRGPALGVGGLPFESAEFTLAEGSLLGLHTDGLIATPRTGRDPEAGRERLRRALEGYRGSLDGLCRTIVDDLVPTRPYDDVALLMARTRRLGTEQVATWDLPDDPAVVAQARKAATGQLKAWGLDALAFTTELVVSELVTNAIRHAPGPVRLRLITEHALICEVSDGGATAPHLRHPKTTDEGGRGLFLISQFTQRWGTRYTPEGKIIWAEQSLTEPPV</sequence>
<dbReference type="PANTHER" id="PTHR43156:SF2">
    <property type="entry name" value="STAGE II SPORULATION PROTEIN E"/>
    <property type="match status" value="1"/>
</dbReference>
<protein>
    <submittedName>
        <fullName evidence="3">SpoIIE family protein phosphatase</fullName>
    </submittedName>
</protein>